<evidence type="ECO:0000313" key="2">
    <source>
        <dbReference type="Proteomes" id="UP001484097"/>
    </source>
</evidence>
<dbReference type="EMBL" id="JBDXMX010000006">
    <property type="protein sequence ID" value="MEO9248637.1"/>
    <property type="molecule type" value="Genomic_DNA"/>
</dbReference>
<dbReference type="SUPFAM" id="SSF109854">
    <property type="entry name" value="DinB/YfiT-like putative metalloenzymes"/>
    <property type="match status" value="1"/>
</dbReference>
<sequence length="185" mass="20391">MTEREALIETLARQRGFLLFTLSGLTEEQARTRSTVSELTLAGLLKHVAETEEQWMDFAVRGAAAFGGSEVYGDDVDWDAIDAEAAENGGDWSGSEWQDERFTVAPDQTLDLLRAELGRVADRTAEVLRTADLEAEHALPEAPWFEAGAQWSVRRVALHLVAEISQHAGHADIIREAIDGQRTMG</sequence>
<accession>A0ABV0IMA2</accession>
<dbReference type="Pfam" id="PF04978">
    <property type="entry name" value="MST"/>
    <property type="match status" value="1"/>
</dbReference>
<evidence type="ECO:0000313" key="1">
    <source>
        <dbReference type="EMBL" id="MEO9248637.1"/>
    </source>
</evidence>
<organism evidence="1 2">
    <name type="scientific">Citricoccus nitrophenolicus</name>
    <dbReference type="NCBI Taxonomy" id="863575"/>
    <lineage>
        <taxon>Bacteria</taxon>
        <taxon>Bacillati</taxon>
        <taxon>Actinomycetota</taxon>
        <taxon>Actinomycetes</taxon>
        <taxon>Micrococcales</taxon>
        <taxon>Micrococcaceae</taxon>
        <taxon>Citricoccus</taxon>
    </lineage>
</organism>
<dbReference type="InterPro" id="IPR007061">
    <property type="entry name" value="MST-like"/>
</dbReference>
<gene>
    <name evidence="1" type="ORF">ABDK96_13195</name>
</gene>
<protein>
    <submittedName>
        <fullName evidence="1">DinB family protein</fullName>
    </submittedName>
</protein>
<dbReference type="RefSeq" id="WP_309812504.1">
    <property type="nucleotide sequence ID" value="NZ_JBDXMX010000006.1"/>
</dbReference>
<dbReference type="Proteomes" id="UP001484097">
    <property type="component" value="Unassembled WGS sequence"/>
</dbReference>
<proteinExistence type="predicted"/>
<dbReference type="Gene3D" id="1.20.120.450">
    <property type="entry name" value="dinb family like domain"/>
    <property type="match status" value="1"/>
</dbReference>
<comment type="caution">
    <text evidence="1">The sequence shown here is derived from an EMBL/GenBank/DDBJ whole genome shotgun (WGS) entry which is preliminary data.</text>
</comment>
<dbReference type="InterPro" id="IPR034660">
    <property type="entry name" value="DinB/YfiT-like"/>
</dbReference>
<name>A0ABV0IMA2_9MICC</name>
<keyword evidence="2" id="KW-1185">Reference proteome</keyword>
<reference evidence="1 2" key="1">
    <citation type="submission" date="2024-05" db="EMBL/GenBank/DDBJ databases">
        <authorList>
            <person name="Yi C."/>
        </authorList>
    </citation>
    <scope>NUCLEOTIDE SEQUENCE [LARGE SCALE GENOMIC DNA]</scope>
    <source>
        <strain evidence="1 2">XS13</strain>
    </source>
</reference>